<gene>
    <name evidence="1" type="primary">ORF97183</name>
</gene>
<evidence type="ECO:0000313" key="1">
    <source>
        <dbReference type="EMBL" id="CEK75823.1"/>
    </source>
</evidence>
<proteinExistence type="predicted"/>
<accession>A0A0B7A4T9</accession>
<name>A0A0B7A4T9_9EUPU</name>
<sequence>MYGVSRIARWETVQQLNVNAPRDSTYRQVKDRQDAEHLVPIIPFQILTCGVSRTVLLATALLVYVSVRTFRHCL</sequence>
<dbReference type="EMBL" id="HACG01028958">
    <property type="protein sequence ID" value="CEK75823.1"/>
    <property type="molecule type" value="Transcribed_RNA"/>
</dbReference>
<reference evidence="1" key="1">
    <citation type="submission" date="2014-12" db="EMBL/GenBank/DDBJ databases">
        <title>Insight into the proteome of Arion vulgaris.</title>
        <authorList>
            <person name="Aradska J."/>
            <person name="Bulat T."/>
            <person name="Smidak R."/>
            <person name="Sarate P."/>
            <person name="Gangsoo J."/>
            <person name="Sialana F."/>
            <person name="Bilban M."/>
            <person name="Lubec G."/>
        </authorList>
    </citation>
    <scope>NUCLEOTIDE SEQUENCE</scope>
    <source>
        <tissue evidence="1">Skin</tissue>
    </source>
</reference>
<protein>
    <submittedName>
        <fullName evidence="1">Uncharacterized protein</fullName>
    </submittedName>
</protein>
<dbReference type="AlphaFoldDB" id="A0A0B7A4T9"/>
<organism evidence="1">
    <name type="scientific">Arion vulgaris</name>
    <dbReference type="NCBI Taxonomy" id="1028688"/>
    <lineage>
        <taxon>Eukaryota</taxon>
        <taxon>Metazoa</taxon>
        <taxon>Spiralia</taxon>
        <taxon>Lophotrochozoa</taxon>
        <taxon>Mollusca</taxon>
        <taxon>Gastropoda</taxon>
        <taxon>Heterobranchia</taxon>
        <taxon>Euthyneura</taxon>
        <taxon>Panpulmonata</taxon>
        <taxon>Eupulmonata</taxon>
        <taxon>Stylommatophora</taxon>
        <taxon>Helicina</taxon>
        <taxon>Arionoidea</taxon>
        <taxon>Arionidae</taxon>
        <taxon>Arion</taxon>
    </lineage>
</organism>